<dbReference type="SUPFAM" id="SSF53167">
    <property type="entry name" value="Purine and uridine phosphorylases"/>
    <property type="match status" value="1"/>
</dbReference>
<organism evidence="3 4">
    <name type="scientific">Fusarium proliferatum (strain ET1)</name>
    <name type="common">Orchid endophyte fungus</name>
    <dbReference type="NCBI Taxonomy" id="1227346"/>
    <lineage>
        <taxon>Eukaryota</taxon>
        <taxon>Fungi</taxon>
        <taxon>Dikarya</taxon>
        <taxon>Ascomycota</taxon>
        <taxon>Pezizomycotina</taxon>
        <taxon>Sordariomycetes</taxon>
        <taxon>Hypocreomycetidae</taxon>
        <taxon>Hypocreales</taxon>
        <taxon>Nectriaceae</taxon>
        <taxon>Fusarium</taxon>
        <taxon>Fusarium fujikuroi species complex</taxon>
    </lineage>
</organism>
<dbReference type="Gene3D" id="3.40.50.1580">
    <property type="entry name" value="Nucleoside phosphorylase domain"/>
    <property type="match status" value="1"/>
</dbReference>
<feature type="domain" description="Nucleoside phosphorylase" evidence="2">
    <location>
        <begin position="84"/>
        <end position="331"/>
    </location>
</feature>
<gene>
    <name evidence="3" type="ORF">FPRO_15920</name>
</gene>
<dbReference type="RefSeq" id="XP_031090061.1">
    <property type="nucleotide sequence ID" value="XM_031224842.1"/>
</dbReference>
<protein>
    <recommendedName>
        <fullName evidence="2">Nucleoside phosphorylase domain-containing protein</fullName>
    </recommendedName>
</protein>
<name>A0A1L7WAE9_FUSPR</name>
<dbReference type="InterPro" id="IPR035994">
    <property type="entry name" value="Nucleoside_phosphorylase_sf"/>
</dbReference>
<dbReference type="PANTHER" id="PTHR46082:SF11">
    <property type="entry name" value="AAA+ ATPASE DOMAIN-CONTAINING PROTEIN-RELATED"/>
    <property type="match status" value="1"/>
</dbReference>
<dbReference type="GO" id="GO:0009116">
    <property type="term" value="P:nucleoside metabolic process"/>
    <property type="evidence" value="ECO:0007669"/>
    <property type="project" value="InterPro"/>
</dbReference>
<dbReference type="Pfam" id="PF01048">
    <property type="entry name" value="PNP_UDP_1"/>
    <property type="match status" value="1"/>
</dbReference>
<keyword evidence="4" id="KW-1185">Reference proteome</keyword>
<comment type="caution">
    <text evidence="3">The sequence shown here is derived from an EMBL/GenBank/DDBJ whole genome shotgun (WGS) entry which is preliminary data.</text>
</comment>
<sequence>MPSKRRGRSHSDADRSPTPSAERKRQKHEKDRGDSSELCMADLSPPKVQPENYSVGWICALDIELTAAECMLDASHGNCDQDTHDSNTYILGSIGEHNIVLACLPDGGAGNNNAAIVATHLRRTFPSITLMLMVGIGGGVPGPHNPRLGDVVIGNEVIQYDLVKSFDDHVQLKGIARRPDSNVRTALTRFKADHETHQKNISNILQRLKEYIAPDPALDVLFCGDCEYSPAQNCEFCDQQNHRRRAPRSAEPHIHYGRIASGNRVVRNAIERDRIAEELDVLCIDMEAAGVMDSFTCLSIRGLSDYADSHKNDIWQTHAANAAAACTKEFLAVVPSRALPGSSSASINTSSSARQQQQPRVVLRNIKTGRRGRQLFETNEGLVVSNVSAEDDSVQAFGSKDILQIASGICTTENIESPDADNSTEELMDECASAYARR</sequence>
<dbReference type="Proteomes" id="UP000183971">
    <property type="component" value="Unassembled WGS sequence"/>
</dbReference>
<dbReference type="VEuPathDB" id="FungiDB:FPRO_15920"/>
<accession>A0A1L7WAE9</accession>
<dbReference type="InterPro" id="IPR053137">
    <property type="entry name" value="NLR-like"/>
</dbReference>
<dbReference type="AlphaFoldDB" id="A0A1L7WAE9"/>
<evidence type="ECO:0000259" key="2">
    <source>
        <dbReference type="Pfam" id="PF01048"/>
    </source>
</evidence>
<evidence type="ECO:0000313" key="3">
    <source>
        <dbReference type="EMBL" id="CZR49561.1"/>
    </source>
</evidence>
<dbReference type="InterPro" id="IPR000845">
    <property type="entry name" value="Nucleoside_phosphorylase_d"/>
</dbReference>
<evidence type="ECO:0000256" key="1">
    <source>
        <dbReference type="SAM" id="MobiDB-lite"/>
    </source>
</evidence>
<dbReference type="EMBL" id="FJOF01000017">
    <property type="protein sequence ID" value="CZR49561.1"/>
    <property type="molecule type" value="Genomic_DNA"/>
</dbReference>
<proteinExistence type="predicted"/>
<dbReference type="PANTHER" id="PTHR46082">
    <property type="entry name" value="ATP/GTP-BINDING PROTEIN-RELATED"/>
    <property type="match status" value="1"/>
</dbReference>
<evidence type="ECO:0000313" key="4">
    <source>
        <dbReference type="Proteomes" id="UP000183971"/>
    </source>
</evidence>
<reference evidence="4" key="1">
    <citation type="journal article" date="2016" name="Genome Biol. Evol.">
        <title>Comparative 'omics' of the Fusarium fujikuroi species complex highlights differences in genetic potential and metabolite synthesis.</title>
        <authorList>
            <person name="Niehaus E.-M."/>
            <person name="Muensterkoetter M."/>
            <person name="Proctor R.H."/>
            <person name="Brown D.W."/>
            <person name="Sharon A."/>
            <person name="Idan Y."/>
            <person name="Oren-Young L."/>
            <person name="Sieber C.M."/>
            <person name="Novak O."/>
            <person name="Pencik A."/>
            <person name="Tarkowska D."/>
            <person name="Hromadova K."/>
            <person name="Freeman S."/>
            <person name="Maymon M."/>
            <person name="Elazar M."/>
            <person name="Youssef S.A."/>
            <person name="El-Shabrawy E.S.M."/>
            <person name="Shalaby A.B.A."/>
            <person name="Houterman P."/>
            <person name="Brock N.L."/>
            <person name="Burkhardt I."/>
            <person name="Tsavkelova E.A."/>
            <person name="Dickschat J.S."/>
            <person name="Galuszka P."/>
            <person name="Gueldener U."/>
            <person name="Tudzynski B."/>
        </authorList>
    </citation>
    <scope>NUCLEOTIDE SEQUENCE [LARGE SCALE GENOMIC DNA]</scope>
    <source>
        <strain evidence="4">ET1</strain>
    </source>
</reference>
<dbReference type="GO" id="GO:0003824">
    <property type="term" value="F:catalytic activity"/>
    <property type="evidence" value="ECO:0007669"/>
    <property type="project" value="InterPro"/>
</dbReference>
<feature type="region of interest" description="Disordered" evidence="1">
    <location>
        <begin position="1"/>
        <end position="45"/>
    </location>
</feature>
<dbReference type="GeneID" id="42060775"/>